<keyword evidence="2" id="KW-1185">Reference proteome</keyword>
<dbReference type="Proteomes" id="UP000472580">
    <property type="component" value="Unassembled WGS sequence"/>
</dbReference>
<evidence type="ECO:0008006" key="3">
    <source>
        <dbReference type="Google" id="ProtNLM"/>
    </source>
</evidence>
<organism evidence="1 2">
    <name type="scientific">Parasutterella muris</name>
    <dbReference type="NCBI Taxonomy" id="2565572"/>
    <lineage>
        <taxon>Bacteria</taxon>
        <taxon>Pseudomonadati</taxon>
        <taxon>Pseudomonadota</taxon>
        <taxon>Betaproteobacteria</taxon>
        <taxon>Burkholderiales</taxon>
        <taxon>Sutterellaceae</taxon>
        <taxon>Parasutterella</taxon>
    </lineage>
</organism>
<comment type="caution">
    <text evidence="1">The sequence shown here is derived from an EMBL/GenBank/DDBJ whole genome shotgun (WGS) entry which is preliminary data.</text>
</comment>
<sequence length="173" mass="19578">MKDTISVYDDAVLLEIPFSACVLYHGRDSIGGLSLGFRMLQWALKELCGERIPERKEISFKTAFPGPGLRDAVEMVTRAVTRKTYDVLDTFPTEAPEGVYGRMYFEVSVGEKQICFYLKPGVIPEKFVLTGREIKKGSPSEIQKKEWRQLKDALSDAVWSIDDMSSVFVIVKK</sequence>
<evidence type="ECO:0000313" key="1">
    <source>
        <dbReference type="EMBL" id="MVX57685.1"/>
    </source>
</evidence>
<dbReference type="OrthoDB" id="8654762at2"/>
<name>A0A6L6YIV2_9BURK</name>
<evidence type="ECO:0000313" key="2">
    <source>
        <dbReference type="Proteomes" id="UP000472580"/>
    </source>
</evidence>
<dbReference type="AlphaFoldDB" id="A0A6L6YIV2"/>
<dbReference type="EMBL" id="WSRP01000041">
    <property type="protein sequence ID" value="MVX57685.1"/>
    <property type="molecule type" value="Genomic_DNA"/>
</dbReference>
<proteinExistence type="predicted"/>
<gene>
    <name evidence="1" type="ORF">E5987_10845</name>
</gene>
<reference evidence="1 2" key="1">
    <citation type="submission" date="2019-12" db="EMBL/GenBank/DDBJ databases">
        <title>Microbes associate with the intestines of laboratory mice.</title>
        <authorList>
            <person name="Navarre W."/>
            <person name="Wong E."/>
        </authorList>
    </citation>
    <scope>NUCLEOTIDE SEQUENCE [LARGE SCALE GENOMIC DNA]</scope>
    <source>
        <strain evidence="1 2">NM82_D38</strain>
    </source>
</reference>
<protein>
    <recommendedName>
        <fullName evidence="3">Formylmethanofuran dehydrogenase subunit E domain-containing protein</fullName>
    </recommendedName>
</protein>
<accession>A0A6L6YIV2</accession>